<evidence type="ECO:0000313" key="3">
    <source>
        <dbReference type="EMBL" id="ABI61943.1"/>
    </source>
</evidence>
<dbReference type="eggNOG" id="COG3293">
    <property type="taxonomic scope" value="Bacteria"/>
</dbReference>
<gene>
    <name evidence="3" type="ordered locus">GbCGDNIH1_1045</name>
</gene>
<dbReference type="NCBIfam" id="NF033580">
    <property type="entry name" value="transpos_IS5_3"/>
    <property type="match status" value="1"/>
</dbReference>
<dbReference type="Pfam" id="PF13586">
    <property type="entry name" value="DDE_Tnp_1_2"/>
    <property type="match status" value="1"/>
</dbReference>
<name>Q0BTA9_GRABC</name>
<evidence type="ECO:0000259" key="2">
    <source>
        <dbReference type="Pfam" id="PF13586"/>
    </source>
</evidence>
<dbReference type="STRING" id="391165.GbCGDNIH1_1045"/>
<dbReference type="KEGG" id="gbe:GbCGDNIH1_1045"/>
<feature type="compositionally biased region" description="Basic residues" evidence="1">
    <location>
        <begin position="36"/>
        <end position="51"/>
    </location>
</feature>
<dbReference type="HOGENOM" id="CLU_055261_9_1_5"/>
<dbReference type="InterPro" id="IPR025668">
    <property type="entry name" value="Tnp_DDE_dom"/>
</dbReference>
<dbReference type="EMBL" id="CP000394">
    <property type="protein sequence ID" value="ABI61943.1"/>
    <property type="molecule type" value="Genomic_DNA"/>
</dbReference>
<dbReference type="Proteomes" id="UP000001963">
    <property type="component" value="Chromosome"/>
</dbReference>
<evidence type="ECO:0000313" key="4">
    <source>
        <dbReference type="Proteomes" id="UP000001963"/>
    </source>
</evidence>
<keyword evidence="4" id="KW-1185">Reference proteome</keyword>
<accession>Q0BTA9</accession>
<protein>
    <submittedName>
        <fullName evidence="3">Transposase</fullName>
    </submittedName>
</protein>
<dbReference type="AlphaFoldDB" id="Q0BTA9"/>
<proteinExistence type="predicted"/>
<evidence type="ECO:0000256" key="1">
    <source>
        <dbReference type="SAM" id="MobiDB-lite"/>
    </source>
</evidence>
<feature type="region of interest" description="Disordered" evidence="1">
    <location>
        <begin position="1"/>
        <end position="82"/>
    </location>
</feature>
<dbReference type="PANTHER" id="PTHR30007">
    <property type="entry name" value="PHP DOMAIN PROTEIN"/>
    <property type="match status" value="1"/>
</dbReference>
<sequence>MAVSAGGVRPVVDGGSDLHPLGATRRLGEASSSGSRTRRQAGHGVPGRHQRPSASEGSRCQPKGGSASGRDGREALGRSRGGYGTKACVMADGAGRAIAFRLAPGQAHELPNAAPLLDRLPGMPKWVVADRGYTSHAFRQHIWDMGARPAIPPLRHEATVACPDWIYNNRNRVERLWARLKEWRAVATRYEKTAVSFLGVLCLAAALDWIKR</sequence>
<feature type="domain" description="Transposase DDE" evidence="2">
    <location>
        <begin position="127"/>
        <end position="210"/>
    </location>
</feature>
<dbReference type="PANTHER" id="PTHR30007:SF1">
    <property type="entry name" value="BLR1914 PROTEIN"/>
    <property type="match status" value="1"/>
</dbReference>
<organism evidence="3 4">
    <name type="scientific">Granulibacter bethesdensis (strain ATCC BAA-1260 / CGDNIH1)</name>
    <dbReference type="NCBI Taxonomy" id="391165"/>
    <lineage>
        <taxon>Bacteria</taxon>
        <taxon>Pseudomonadati</taxon>
        <taxon>Pseudomonadota</taxon>
        <taxon>Alphaproteobacteria</taxon>
        <taxon>Acetobacterales</taxon>
        <taxon>Acetobacteraceae</taxon>
        <taxon>Granulibacter</taxon>
    </lineage>
</organism>
<reference evidence="3 4" key="1">
    <citation type="journal article" date="2007" name="J. Bacteriol.">
        <title>Genome sequence analysis of the emerging human pathogenic acetic acid bacterium Granulibacter bethesdensis.</title>
        <authorList>
            <person name="Greenberg D.E."/>
            <person name="Porcella S.F."/>
            <person name="Zelazny A.M."/>
            <person name="Virtaneva K."/>
            <person name="Sturdevant D.E."/>
            <person name="Kupko J.J.III."/>
            <person name="Barbian K.D."/>
            <person name="Babar A."/>
            <person name="Dorward D.W."/>
            <person name="Holland S.M."/>
        </authorList>
    </citation>
    <scope>NUCLEOTIDE SEQUENCE [LARGE SCALE GENOMIC DNA]</scope>
    <source>
        <strain evidence="4">ATCC BAA-1260 / CGDNIH1</strain>
    </source>
</reference>